<evidence type="ECO:0000259" key="5">
    <source>
        <dbReference type="Pfam" id="PF02782"/>
    </source>
</evidence>
<gene>
    <name evidence="6" type="ORF">ACFQ5J_06900</name>
</gene>
<dbReference type="PIRSF" id="PIRSF000538">
    <property type="entry name" value="GlpK"/>
    <property type="match status" value="1"/>
</dbReference>
<comment type="similarity">
    <text evidence="1">Belongs to the FGGY kinase family.</text>
</comment>
<evidence type="ECO:0000259" key="4">
    <source>
        <dbReference type="Pfam" id="PF00370"/>
    </source>
</evidence>
<dbReference type="InterPro" id="IPR043129">
    <property type="entry name" value="ATPase_NBD"/>
</dbReference>
<evidence type="ECO:0000256" key="3">
    <source>
        <dbReference type="ARBA" id="ARBA00022777"/>
    </source>
</evidence>
<dbReference type="InterPro" id="IPR000577">
    <property type="entry name" value="Carb_kinase_FGGY"/>
</dbReference>
<reference evidence="7" key="1">
    <citation type="journal article" date="2019" name="Int. J. Syst. Evol. Microbiol.">
        <title>The Global Catalogue of Microorganisms (GCM) 10K type strain sequencing project: providing services to taxonomists for standard genome sequencing and annotation.</title>
        <authorList>
            <consortium name="The Broad Institute Genomics Platform"/>
            <consortium name="The Broad Institute Genome Sequencing Center for Infectious Disease"/>
            <person name="Wu L."/>
            <person name="Ma J."/>
        </authorList>
    </citation>
    <scope>NUCLEOTIDE SEQUENCE [LARGE SCALE GENOMIC DNA]</scope>
    <source>
        <strain evidence="7">CCM 8903</strain>
    </source>
</reference>
<dbReference type="Pfam" id="PF02782">
    <property type="entry name" value="FGGY_C"/>
    <property type="match status" value="1"/>
</dbReference>
<name>A0ABW4E6T3_9LACO</name>
<dbReference type="Gene3D" id="3.30.420.40">
    <property type="match status" value="2"/>
</dbReference>
<dbReference type="Proteomes" id="UP001597252">
    <property type="component" value="Unassembled WGS sequence"/>
</dbReference>
<dbReference type="PANTHER" id="PTHR43095">
    <property type="entry name" value="SUGAR KINASE"/>
    <property type="match status" value="1"/>
</dbReference>
<dbReference type="InterPro" id="IPR018484">
    <property type="entry name" value="FGGY_N"/>
</dbReference>
<evidence type="ECO:0000256" key="1">
    <source>
        <dbReference type="ARBA" id="ARBA00009156"/>
    </source>
</evidence>
<dbReference type="SUPFAM" id="SSF53067">
    <property type="entry name" value="Actin-like ATPase domain"/>
    <property type="match status" value="2"/>
</dbReference>
<organism evidence="6 7">
    <name type="scientific">Lacticaseibacillus baoqingensis</name>
    <dbReference type="NCBI Taxonomy" id="2486013"/>
    <lineage>
        <taxon>Bacteria</taxon>
        <taxon>Bacillati</taxon>
        <taxon>Bacillota</taxon>
        <taxon>Bacilli</taxon>
        <taxon>Lactobacillales</taxon>
        <taxon>Lactobacillaceae</taxon>
        <taxon>Lacticaseibacillus</taxon>
    </lineage>
</organism>
<evidence type="ECO:0000313" key="7">
    <source>
        <dbReference type="Proteomes" id="UP001597252"/>
    </source>
</evidence>
<dbReference type="PANTHER" id="PTHR43095:SF2">
    <property type="entry name" value="GLUCONOKINASE"/>
    <property type="match status" value="1"/>
</dbReference>
<protein>
    <submittedName>
        <fullName evidence="6">Gluconokinase</fullName>
        <ecNumber evidence="6">2.7.1.12</ecNumber>
    </submittedName>
</protein>
<dbReference type="CDD" id="cd07770">
    <property type="entry name" value="ASKHA_NBD_FGGY_GntK"/>
    <property type="match status" value="1"/>
</dbReference>
<keyword evidence="7" id="KW-1185">Reference proteome</keyword>
<dbReference type="InterPro" id="IPR050406">
    <property type="entry name" value="FGGY_Carb_Kinase"/>
</dbReference>
<comment type="caution">
    <text evidence="6">The sequence shown here is derived from an EMBL/GenBank/DDBJ whole genome shotgun (WGS) entry which is preliminary data.</text>
</comment>
<sequence length="507" mass="53515">MTVMIGVDIGTTSTKVVAFDLHGHAQASANNSYPLCQSEPDMAEESPEEIFTAVITGLKQVVAQVAGHSIAGISFSAAMHSVIVMDADDQPLTQVLTWADNRGAAFAQQLRADGRGAALFARTGVPVHPMSPLVKLMWLQQAQPAVMAQAAHVIGIKDYVLFRMFGRYVQDYSLANATGLMNIFTMDWDPTALALAGVTAAQLPQLVDTDHQLKQMRPEIAQLIGIAADTPVVIGASDGVLSNLGVAAITPGTVAVTIGTSGAVRTVVDHPVCDPNGRLFTYYLAPGRWVIGGPVNNGGVVWRWARDAFFADRDYDQLTALAAKVPAGADGLLFLPYLGGERAPLWDADARGSFIGLTRQHDRATMLKAVLEGITFNLFAVMQLVAALAGQPKAIQATGGFARSGLWRQLLADVFAAPVTIPDSFESSALGAAVLGMQALGLCPSLDAVVDMVGQTHTQQPSDDAAVYAELMPVWTDCADRLAGAYAAIAGFQRRHPNANAAVAAQD</sequence>
<keyword evidence="2 6" id="KW-0808">Transferase</keyword>
<dbReference type="GO" id="GO:0046316">
    <property type="term" value="F:gluconokinase activity"/>
    <property type="evidence" value="ECO:0007669"/>
    <property type="project" value="UniProtKB-EC"/>
</dbReference>
<dbReference type="Pfam" id="PF00370">
    <property type="entry name" value="FGGY_N"/>
    <property type="match status" value="1"/>
</dbReference>
<evidence type="ECO:0000256" key="2">
    <source>
        <dbReference type="ARBA" id="ARBA00022679"/>
    </source>
</evidence>
<feature type="domain" description="Carbohydrate kinase FGGY C-terminal" evidence="5">
    <location>
        <begin position="255"/>
        <end position="439"/>
    </location>
</feature>
<dbReference type="EMBL" id="JBHTON010000019">
    <property type="protein sequence ID" value="MFD1484953.1"/>
    <property type="molecule type" value="Genomic_DNA"/>
</dbReference>
<feature type="domain" description="Carbohydrate kinase FGGY N-terminal" evidence="4">
    <location>
        <begin position="3"/>
        <end position="245"/>
    </location>
</feature>
<evidence type="ECO:0000313" key="6">
    <source>
        <dbReference type="EMBL" id="MFD1484953.1"/>
    </source>
</evidence>
<keyword evidence="3" id="KW-0418">Kinase</keyword>
<proteinExistence type="inferred from homology"/>
<dbReference type="EC" id="2.7.1.12" evidence="6"/>
<dbReference type="InterPro" id="IPR018485">
    <property type="entry name" value="FGGY_C"/>
</dbReference>
<accession>A0ABW4E6T3</accession>
<dbReference type="RefSeq" id="WP_125748280.1">
    <property type="nucleotide sequence ID" value="NZ_JBHTON010000019.1"/>
</dbReference>